<evidence type="ECO:0008006" key="5">
    <source>
        <dbReference type="Google" id="ProtNLM"/>
    </source>
</evidence>
<evidence type="ECO:0000313" key="4">
    <source>
        <dbReference type="RefSeq" id="XP_033575208.1"/>
    </source>
</evidence>
<proteinExistence type="predicted"/>
<gene>
    <name evidence="2 4" type="ORF">BDZ99DRAFT_390819</name>
</gene>
<feature type="region of interest" description="Disordered" evidence="1">
    <location>
        <begin position="91"/>
        <end position="116"/>
    </location>
</feature>
<reference evidence="4" key="3">
    <citation type="submission" date="2025-04" db="UniProtKB">
        <authorList>
            <consortium name="RefSeq"/>
        </authorList>
    </citation>
    <scope>IDENTIFICATION</scope>
    <source>
        <strain evidence="4">CBS 304.34</strain>
    </source>
</reference>
<name>A0A6A6YJV2_9PEZI</name>
<dbReference type="OrthoDB" id="5420958at2759"/>
<dbReference type="AlphaFoldDB" id="A0A6A6YJV2"/>
<organism evidence="2">
    <name type="scientific">Mytilinidion resinicola</name>
    <dbReference type="NCBI Taxonomy" id="574789"/>
    <lineage>
        <taxon>Eukaryota</taxon>
        <taxon>Fungi</taxon>
        <taxon>Dikarya</taxon>
        <taxon>Ascomycota</taxon>
        <taxon>Pezizomycotina</taxon>
        <taxon>Dothideomycetes</taxon>
        <taxon>Pleosporomycetidae</taxon>
        <taxon>Mytilinidiales</taxon>
        <taxon>Mytilinidiaceae</taxon>
        <taxon>Mytilinidion</taxon>
    </lineage>
</organism>
<dbReference type="Proteomes" id="UP000504636">
    <property type="component" value="Unplaced"/>
</dbReference>
<keyword evidence="3" id="KW-1185">Reference proteome</keyword>
<dbReference type="EMBL" id="MU003703">
    <property type="protein sequence ID" value="KAF2808244.1"/>
    <property type="molecule type" value="Genomic_DNA"/>
</dbReference>
<dbReference type="GeneID" id="54456589"/>
<protein>
    <recommendedName>
        <fullName evidence="5">HTH CENPB-type domain-containing protein</fullName>
    </recommendedName>
</protein>
<accession>A0A6A6YJV2</accession>
<reference evidence="4" key="2">
    <citation type="submission" date="2020-04" db="EMBL/GenBank/DDBJ databases">
        <authorList>
            <consortium name="NCBI Genome Project"/>
        </authorList>
    </citation>
    <scope>NUCLEOTIDE SEQUENCE</scope>
    <source>
        <strain evidence="4">CBS 304.34</strain>
    </source>
</reference>
<evidence type="ECO:0000256" key="1">
    <source>
        <dbReference type="SAM" id="MobiDB-lite"/>
    </source>
</evidence>
<feature type="non-terminal residue" evidence="2">
    <location>
        <position position="141"/>
    </location>
</feature>
<sequence>MSDRASQALAIGVPPGVPKSYRALADHRGVPRSTLHDRAHGQRSIEEKAVSQQYLYPSEEDAVVKFLMQMADLGQPMRMKHIPWIAFGVTHNRPESDRPSKPPGKNWAKALENRHPELQARRVRALDWNRHERNTYKKIIH</sequence>
<evidence type="ECO:0000313" key="3">
    <source>
        <dbReference type="Proteomes" id="UP000504636"/>
    </source>
</evidence>
<evidence type="ECO:0000313" key="2">
    <source>
        <dbReference type="EMBL" id="KAF2808244.1"/>
    </source>
</evidence>
<dbReference type="RefSeq" id="XP_033575208.1">
    <property type="nucleotide sequence ID" value="XM_033715696.1"/>
</dbReference>
<reference evidence="2 4" key="1">
    <citation type="journal article" date="2020" name="Stud. Mycol.">
        <title>101 Dothideomycetes genomes: a test case for predicting lifestyles and emergence of pathogens.</title>
        <authorList>
            <person name="Haridas S."/>
            <person name="Albert R."/>
            <person name="Binder M."/>
            <person name="Bloem J."/>
            <person name="Labutti K."/>
            <person name="Salamov A."/>
            <person name="Andreopoulos B."/>
            <person name="Baker S."/>
            <person name="Barry K."/>
            <person name="Bills G."/>
            <person name="Bluhm B."/>
            <person name="Cannon C."/>
            <person name="Castanera R."/>
            <person name="Culley D."/>
            <person name="Daum C."/>
            <person name="Ezra D."/>
            <person name="Gonzalez J."/>
            <person name="Henrissat B."/>
            <person name="Kuo A."/>
            <person name="Liang C."/>
            <person name="Lipzen A."/>
            <person name="Lutzoni F."/>
            <person name="Magnuson J."/>
            <person name="Mondo S."/>
            <person name="Nolan M."/>
            <person name="Ohm R."/>
            <person name="Pangilinan J."/>
            <person name="Park H.-J."/>
            <person name="Ramirez L."/>
            <person name="Alfaro M."/>
            <person name="Sun H."/>
            <person name="Tritt A."/>
            <person name="Yoshinaga Y."/>
            <person name="Zwiers L.-H."/>
            <person name="Turgeon B."/>
            <person name="Goodwin S."/>
            <person name="Spatafora J."/>
            <person name="Crous P."/>
            <person name="Grigoriev I."/>
        </authorList>
    </citation>
    <scope>NUCLEOTIDE SEQUENCE</scope>
    <source>
        <strain evidence="2 4">CBS 304.34</strain>
    </source>
</reference>